<name>A0A9D1V4L0_9FIRM</name>
<evidence type="ECO:0000313" key="1">
    <source>
        <dbReference type="EMBL" id="HIX05962.1"/>
    </source>
</evidence>
<dbReference type="InterPro" id="IPR025233">
    <property type="entry name" value="DUF4176"/>
</dbReference>
<dbReference type="Proteomes" id="UP000824193">
    <property type="component" value="Unassembled WGS sequence"/>
</dbReference>
<dbReference type="EMBL" id="DXFW01000022">
    <property type="protein sequence ID" value="HIX05962.1"/>
    <property type="molecule type" value="Genomic_DNA"/>
</dbReference>
<proteinExistence type="predicted"/>
<dbReference type="Pfam" id="PF13780">
    <property type="entry name" value="DUF4176"/>
    <property type="match status" value="1"/>
</dbReference>
<reference evidence="1" key="1">
    <citation type="journal article" date="2021" name="PeerJ">
        <title>Extensive microbial diversity within the chicken gut microbiome revealed by metagenomics and culture.</title>
        <authorList>
            <person name="Gilroy R."/>
            <person name="Ravi A."/>
            <person name="Getino M."/>
            <person name="Pursley I."/>
            <person name="Horton D.L."/>
            <person name="Alikhan N.F."/>
            <person name="Baker D."/>
            <person name="Gharbi K."/>
            <person name="Hall N."/>
            <person name="Watson M."/>
            <person name="Adriaenssens E.M."/>
            <person name="Foster-Nyarko E."/>
            <person name="Jarju S."/>
            <person name="Secka A."/>
            <person name="Antonio M."/>
            <person name="Oren A."/>
            <person name="Chaudhuri R.R."/>
            <person name="La Ragione R."/>
            <person name="Hildebrand F."/>
            <person name="Pallen M.J."/>
        </authorList>
    </citation>
    <scope>NUCLEOTIDE SEQUENCE</scope>
    <source>
        <strain evidence="1">2239</strain>
    </source>
</reference>
<evidence type="ECO:0000313" key="2">
    <source>
        <dbReference type="Proteomes" id="UP000824193"/>
    </source>
</evidence>
<comment type="caution">
    <text evidence="1">The sequence shown here is derived from an EMBL/GenBank/DDBJ whole genome shotgun (WGS) entry which is preliminary data.</text>
</comment>
<reference evidence="1" key="2">
    <citation type="submission" date="2021-04" db="EMBL/GenBank/DDBJ databases">
        <authorList>
            <person name="Gilroy R."/>
        </authorList>
    </citation>
    <scope>NUCLEOTIDE SEQUENCE</scope>
    <source>
        <strain evidence="1">2239</strain>
    </source>
</reference>
<organism evidence="1 2">
    <name type="scientific">Candidatus Allofournierella pullicola</name>
    <dbReference type="NCBI Taxonomy" id="2838596"/>
    <lineage>
        <taxon>Bacteria</taxon>
        <taxon>Bacillati</taxon>
        <taxon>Bacillota</taxon>
        <taxon>Clostridia</taxon>
        <taxon>Eubacteriales</taxon>
        <taxon>Oscillospiraceae</taxon>
        <taxon>Allofournierella</taxon>
    </lineage>
</organism>
<dbReference type="AlphaFoldDB" id="A0A9D1V4L0"/>
<gene>
    <name evidence="1" type="ORF">H9865_07665</name>
</gene>
<sequence>MYKNLLPIGSVVLLRGGEKRLMICGRIQTRTGSDKVYDYSACLYPEGITGPAGMYFFDREAVETVFFIGFQDKEELDWRANVLDKLGEVEVRDGKIVPKGQG</sequence>
<protein>
    <submittedName>
        <fullName evidence="1">DUF4176 domain-containing protein</fullName>
    </submittedName>
</protein>
<accession>A0A9D1V4L0</accession>